<dbReference type="CDD" id="cd00146">
    <property type="entry name" value="PKD"/>
    <property type="match status" value="1"/>
</dbReference>
<comment type="caution">
    <text evidence="3">The sequence shown here is derived from an EMBL/GenBank/DDBJ whole genome shotgun (WGS) entry which is preliminary data.</text>
</comment>
<dbReference type="PANTHER" id="PTHR19328:SF75">
    <property type="entry name" value="ALDOSE SUGAR DEHYDROGENASE YLII"/>
    <property type="match status" value="1"/>
</dbReference>
<dbReference type="Gene3D" id="2.60.40.10">
    <property type="entry name" value="Immunoglobulins"/>
    <property type="match status" value="1"/>
</dbReference>
<protein>
    <submittedName>
        <fullName evidence="3">PKD domain-containing protein</fullName>
    </submittedName>
</protein>
<name>A0ABX0H2D9_9ACTN</name>
<feature type="region of interest" description="Disordered" evidence="1">
    <location>
        <begin position="694"/>
        <end position="721"/>
    </location>
</feature>
<evidence type="ECO:0000259" key="2">
    <source>
        <dbReference type="PROSITE" id="PS50093"/>
    </source>
</evidence>
<dbReference type="InterPro" id="IPR022409">
    <property type="entry name" value="PKD/Chitinase_dom"/>
</dbReference>
<organism evidence="3 4">
    <name type="scientific">Motilibacter deserti</name>
    <dbReference type="NCBI Taxonomy" id="2714956"/>
    <lineage>
        <taxon>Bacteria</taxon>
        <taxon>Bacillati</taxon>
        <taxon>Actinomycetota</taxon>
        <taxon>Actinomycetes</taxon>
        <taxon>Motilibacterales</taxon>
        <taxon>Motilibacteraceae</taxon>
        <taxon>Motilibacter</taxon>
    </lineage>
</organism>
<sequence>MPPAADFQRVPLNEDPGEPMALAVLPDRRVLHSARTGQLRVNDPRTGLNTLVADFRDAPAGLYQHDEEGLQGIAVDPNFAENRWVYVYYSPALNTPLDDPSTPLFNEGDAPMMGTLADFARFRGVLRLSRFKMTGNTLDFGSEQKIIDVETDRGLCCHVGGKIDFDSEGNLYLSTGDDTNPFFSEGYTPINDNPTGIAATPYQNPGLDARRTSGNTNDLRGKVLRIRVGANGGYTVPEGNLFDQGEPNTRPEIYVMGLRNPFRFSIDRETDQILLGDYSPDAPNPNANRGPQGLGRWMVITGPANYGWPYCMAPDIPYRDYTFPPVGSPTGTQGTPGEWFNCGAPVNDSAWNANISSGSTQITYQGQRVLPPVQQPQVWYDYGNSALFPEVNGVTPFTGPNGTTVGGNGVSPMGGPMYHFSRSNPSQVKWPEYYDDAALFYEWSRDYIKEMRINSRGDLIDIRNVGPVGLVDNPMDMEFGPDGALYVLDYGDGYFSENPEAQLARIDYTRGNRTPTVRVAAQPSQSPTAPLTVTFSSAGTSDPDGDRLQYQWDFNADGVFDSTGANPTYTYAALGIYDATLKVTDRTGRWASSSVRVRVGNAPPTVQLQLRTAAGAPLTNNNFRFGDAVQFTVTVNDDQPVDCTRVQVAYILGHDAHGHPQNSTAGCTGTIQTPPLDSAHATSGNIAAVFVAQYTDNPPGGQPAQTGSTQTIIRPPTGTNP</sequence>
<dbReference type="InterPro" id="IPR013783">
    <property type="entry name" value="Ig-like_fold"/>
</dbReference>
<dbReference type="Proteomes" id="UP000800981">
    <property type="component" value="Unassembled WGS sequence"/>
</dbReference>
<dbReference type="SUPFAM" id="SSF50952">
    <property type="entry name" value="Soluble quinoprotein glucose dehydrogenase"/>
    <property type="match status" value="1"/>
</dbReference>
<dbReference type="Pfam" id="PF07995">
    <property type="entry name" value="GSDH"/>
    <property type="match status" value="1"/>
</dbReference>
<reference evidence="3 4" key="1">
    <citation type="submission" date="2020-03" db="EMBL/GenBank/DDBJ databases">
        <title>Two novel Motilibacter sp.</title>
        <authorList>
            <person name="Liu S."/>
        </authorList>
    </citation>
    <scope>NUCLEOTIDE SEQUENCE [LARGE SCALE GENOMIC DNA]</scope>
    <source>
        <strain evidence="3 4">E257</strain>
    </source>
</reference>
<dbReference type="InterPro" id="IPR012938">
    <property type="entry name" value="Glc/Sorbosone_DH"/>
</dbReference>
<evidence type="ECO:0000256" key="1">
    <source>
        <dbReference type="SAM" id="MobiDB-lite"/>
    </source>
</evidence>
<keyword evidence="4" id="KW-1185">Reference proteome</keyword>
<dbReference type="InterPro" id="IPR035986">
    <property type="entry name" value="PKD_dom_sf"/>
</dbReference>
<evidence type="ECO:0000313" key="4">
    <source>
        <dbReference type="Proteomes" id="UP000800981"/>
    </source>
</evidence>
<feature type="compositionally biased region" description="Polar residues" evidence="1">
    <location>
        <begin position="703"/>
        <end position="721"/>
    </location>
</feature>
<evidence type="ECO:0000313" key="3">
    <source>
        <dbReference type="EMBL" id="NHC15603.1"/>
    </source>
</evidence>
<dbReference type="InterPro" id="IPR000601">
    <property type="entry name" value="PKD_dom"/>
</dbReference>
<feature type="domain" description="PKD" evidence="2">
    <location>
        <begin position="516"/>
        <end position="599"/>
    </location>
</feature>
<dbReference type="Pfam" id="PF18911">
    <property type="entry name" value="PKD_4"/>
    <property type="match status" value="1"/>
</dbReference>
<accession>A0ABX0H2D9</accession>
<dbReference type="InterPro" id="IPR011042">
    <property type="entry name" value="6-blade_b-propeller_TolB-like"/>
</dbReference>
<dbReference type="PANTHER" id="PTHR19328">
    <property type="entry name" value="HEDGEHOG-INTERACTING PROTEIN"/>
    <property type="match status" value="1"/>
</dbReference>
<dbReference type="PROSITE" id="PS50093">
    <property type="entry name" value="PKD"/>
    <property type="match status" value="1"/>
</dbReference>
<dbReference type="SMART" id="SM00089">
    <property type="entry name" value="PKD"/>
    <property type="match status" value="1"/>
</dbReference>
<dbReference type="InterPro" id="IPR011041">
    <property type="entry name" value="Quinoprot_gluc/sorb_DH_b-prop"/>
</dbReference>
<gene>
    <name evidence="3" type="ORF">G9H71_17620</name>
</gene>
<dbReference type="Gene3D" id="2.120.10.30">
    <property type="entry name" value="TolB, C-terminal domain"/>
    <property type="match status" value="1"/>
</dbReference>
<dbReference type="EMBL" id="JAANNP010000040">
    <property type="protein sequence ID" value="NHC15603.1"/>
    <property type="molecule type" value="Genomic_DNA"/>
</dbReference>
<dbReference type="SUPFAM" id="SSF49299">
    <property type="entry name" value="PKD domain"/>
    <property type="match status" value="1"/>
</dbReference>
<proteinExistence type="predicted"/>